<accession>A0AAW0B021</accession>
<dbReference type="EMBL" id="JAWWNJ010000047">
    <property type="protein sequence ID" value="KAK7017690.1"/>
    <property type="molecule type" value="Genomic_DNA"/>
</dbReference>
<feature type="compositionally biased region" description="Polar residues" evidence="1">
    <location>
        <begin position="125"/>
        <end position="134"/>
    </location>
</feature>
<keyword evidence="3" id="KW-1185">Reference proteome</keyword>
<dbReference type="AlphaFoldDB" id="A0AAW0B021"/>
<gene>
    <name evidence="2" type="ORF">R3P38DRAFT_3560013</name>
</gene>
<evidence type="ECO:0000313" key="2">
    <source>
        <dbReference type="EMBL" id="KAK7017690.1"/>
    </source>
</evidence>
<sequence>MSVLSSTSESLPIYLLSTSIWSYTDSIDYGRATPHASRASRPCKPASLRPYQALPPPGATATQSWEELPNINTTPSLAGSTFVNKGGESRFESIPLLSFMIGTSRSSLSYGSYYGSSSCGIPHSQTTSPTSVSSLHAKPVSSPPKQTAQYHVEPIENQYISWRILLFATLNTSTLVTQLVDVGITSSLDAFVISQVATRLVYEAPSTLTPQLHWESIRRFQEYFQLTGPWCIENISPFSQDTSMSHGTNVATFIAYLVQAKLIAGWVAHNCVQRLLFLSHDSDRRLCFAILTAVDALIRYSGHPFVDWAQGVSSTSALLKKLEERNDQKMYMYVWGLDERCEALRKTIRDDLSQKLVTLRHVGAGKT</sequence>
<proteinExistence type="predicted"/>
<dbReference type="Proteomes" id="UP001362999">
    <property type="component" value="Unassembled WGS sequence"/>
</dbReference>
<name>A0AAW0B021_9AGAR</name>
<organism evidence="2 3">
    <name type="scientific">Favolaschia claudopus</name>
    <dbReference type="NCBI Taxonomy" id="2862362"/>
    <lineage>
        <taxon>Eukaryota</taxon>
        <taxon>Fungi</taxon>
        <taxon>Dikarya</taxon>
        <taxon>Basidiomycota</taxon>
        <taxon>Agaricomycotina</taxon>
        <taxon>Agaricomycetes</taxon>
        <taxon>Agaricomycetidae</taxon>
        <taxon>Agaricales</taxon>
        <taxon>Marasmiineae</taxon>
        <taxon>Mycenaceae</taxon>
        <taxon>Favolaschia</taxon>
    </lineage>
</organism>
<protein>
    <submittedName>
        <fullName evidence="2">Uncharacterized protein</fullName>
    </submittedName>
</protein>
<comment type="caution">
    <text evidence="2">The sequence shown here is derived from an EMBL/GenBank/DDBJ whole genome shotgun (WGS) entry which is preliminary data.</text>
</comment>
<reference evidence="2 3" key="1">
    <citation type="journal article" date="2024" name="J Genomics">
        <title>Draft genome sequencing and assembly of Favolaschia claudopus CIRM-BRFM 2984 isolated from oak limbs.</title>
        <authorList>
            <person name="Navarro D."/>
            <person name="Drula E."/>
            <person name="Chaduli D."/>
            <person name="Cazenave R."/>
            <person name="Ahrendt S."/>
            <person name="Wang J."/>
            <person name="Lipzen A."/>
            <person name="Daum C."/>
            <person name="Barry K."/>
            <person name="Grigoriev I.V."/>
            <person name="Favel A."/>
            <person name="Rosso M.N."/>
            <person name="Martin F."/>
        </authorList>
    </citation>
    <scope>NUCLEOTIDE SEQUENCE [LARGE SCALE GENOMIC DNA]</scope>
    <source>
        <strain evidence="2 3">CIRM-BRFM 2984</strain>
    </source>
</reference>
<feature type="region of interest" description="Disordered" evidence="1">
    <location>
        <begin position="125"/>
        <end position="146"/>
    </location>
</feature>
<evidence type="ECO:0000313" key="3">
    <source>
        <dbReference type="Proteomes" id="UP001362999"/>
    </source>
</evidence>
<evidence type="ECO:0000256" key="1">
    <source>
        <dbReference type="SAM" id="MobiDB-lite"/>
    </source>
</evidence>